<evidence type="ECO:0000256" key="1">
    <source>
        <dbReference type="ARBA" id="ARBA00005614"/>
    </source>
</evidence>
<dbReference type="NCBIfam" id="NF011000">
    <property type="entry name" value="PRK14426.1"/>
    <property type="match status" value="1"/>
</dbReference>
<dbReference type="PANTHER" id="PTHR47268:SF4">
    <property type="entry name" value="ACYLPHOSPHATASE"/>
    <property type="match status" value="1"/>
</dbReference>
<dbReference type="SUPFAM" id="SSF54975">
    <property type="entry name" value="Acylphosphatase/BLUF domain-like"/>
    <property type="match status" value="1"/>
</dbReference>
<evidence type="ECO:0000313" key="10">
    <source>
        <dbReference type="Proteomes" id="UP000095342"/>
    </source>
</evidence>
<protein>
    <recommendedName>
        <fullName evidence="3 5">Acylphosphatase</fullName>
        <ecNumber evidence="2 5">3.6.1.7</ecNumber>
    </recommendedName>
</protein>
<dbReference type="InterPro" id="IPR036046">
    <property type="entry name" value="Acylphosphatase-like_dom_sf"/>
</dbReference>
<feature type="active site" evidence="5">
    <location>
        <position position="19"/>
    </location>
</feature>
<dbReference type="GO" id="GO:0003998">
    <property type="term" value="F:acylphosphatase activity"/>
    <property type="evidence" value="ECO:0007669"/>
    <property type="project" value="UniProtKB-EC"/>
</dbReference>
<feature type="domain" description="Acylphosphatase-like" evidence="8">
    <location>
        <begin position="4"/>
        <end position="91"/>
    </location>
</feature>
<keyword evidence="10" id="KW-1185">Reference proteome</keyword>
<dbReference type="KEGG" id="aaeo:BJI67_11045"/>
<dbReference type="AlphaFoldDB" id="A0A1D8K995"/>
<evidence type="ECO:0000256" key="6">
    <source>
        <dbReference type="RuleBase" id="RU000553"/>
    </source>
</evidence>
<dbReference type="Gene3D" id="3.30.70.100">
    <property type="match status" value="1"/>
</dbReference>
<comment type="similarity">
    <text evidence="1 7">Belongs to the acylphosphatase family.</text>
</comment>
<accession>A0A1D8K995</accession>
<keyword evidence="5 6" id="KW-0378">Hydrolase</keyword>
<evidence type="ECO:0000256" key="5">
    <source>
        <dbReference type="PROSITE-ProRule" id="PRU00520"/>
    </source>
</evidence>
<proteinExistence type="inferred from homology"/>
<evidence type="ECO:0000313" key="9">
    <source>
        <dbReference type="EMBL" id="AOV17527.1"/>
    </source>
</evidence>
<dbReference type="EC" id="3.6.1.7" evidence="2 5"/>
<comment type="catalytic activity">
    <reaction evidence="4 5 6">
        <text>an acyl phosphate + H2O = a carboxylate + phosphate + H(+)</text>
        <dbReference type="Rhea" id="RHEA:14965"/>
        <dbReference type="ChEBI" id="CHEBI:15377"/>
        <dbReference type="ChEBI" id="CHEBI:15378"/>
        <dbReference type="ChEBI" id="CHEBI:29067"/>
        <dbReference type="ChEBI" id="CHEBI:43474"/>
        <dbReference type="ChEBI" id="CHEBI:59918"/>
        <dbReference type="EC" id="3.6.1.7"/>
    </reaction>
</comment>
<evidence type="ECO:0000256" key="2">
    <source>
        <dbReference type="ARBA" id="ARBA00012150"/>
    </source>
</evidence>
<name>A0A1D8K995_9GAMM</name>
<dbReference type="PANTHER" id="PTHR47268">
    <property type="entry name" value="ACYLPHOSPHATASE"/>
    <property type="match status" value="1"/>
</dbReference>
<evidence type="ECO:0000256" key="7">
    <source>
        <dbReference type="RuleBase" id="RU004168"/>
    </source>
</evidence>
<evidence type="ECO:0000256" key="4">
    <source>
        <dbReference type="ARBA" id="ARBA00047645"/>
    </source>
</evidence>
<organism evidence="9 10">
    <name type="scientific">Acidihalobacter aeolianus</name>
    <dbReference type="NCBI Taxonomy" id="2792603"/>
    <lineage>
        <taxon>Bacteria</taxon>
        <taxon>Pseudomonadati</taxon>
        <taxon>Pseudomonadota</taxon>
        <taxon>Gammaproteobacteria</taxon>
        <taxon>Chromatiales</taxon>
        <taxon>Ectothiorhodospiraceae</taxon>
        <taxon>Acidihalobacter</taxon>
    </lineage>
</organism>
<sequence length="91" mass="9947">MTVCRRWWVAGRVQGVSFRAATRSEAHALGLIGYARNLADGRVEVYACGSQVAIAALDAWLHQGPPVARVDDLKMLEAACEEGLDGFEIRF</sequence>
<reference evidence="9 10" key="1">
    <citation type="submission" date="2016-09" db="EMBL/GenBank/DDBJ databases">
        <title>Acidihalobacter prosperus V6 (DSM14174).</title>
        <authorList>
            <person name="Khaleque H.N."/>
            <person name="Ramsay J.P."/>
            <person name="Murphy R.J.T."/>
            <person name="Kaksonen A.H."/>
            <person name="Boxall N.J."/>
            <person name="Watkin E.L.J."/>
        </authorList>
    </citation>
    <scope>NUCLEOTIDE SEQUENCE [LARGE SCALE GENOMIC DNA]</scope>
    <source>
        <strain evidence="9 10">V6</strain>
    </source>
</reference>
<dbReference type="InterPro" id="IPR020456">
    <property type="entry name" value="Acylphosphatase"/>
</dbReference>
<dbReference type="PROSITE" id="PS00150">
    <property type="entry name" value="ACYLPHOSPHATASE_1"/>
    <property type="match status" value="1"/>
</dbReference>
<gene>
    <name evidence="9" type="ORF">BJI67_11045</name>
</gene>
<dbReference type="PROSITE" id="PS51160">
    <property type="entry name" value="ACYLPHOSPHATASE_3"/>
    <property type="match status" value="1"/>
</dbReference>
<feature type="active site" evidence="5">
    <location>
        <position position="37"/>
    </location>
</feature>
<dbReference type="InterPro" id="IPR017968">
    <property type="entry name" value="Acylphosphatase_CS"/>
</dbReference>
<evidence type="ECO:0000256" key="3">
    <source>
        <dbReference type="ARBA" id="ARBA00015991"/>
    </source>
</evidence>
<dbReference type="RefSeq" id="WP_070073075.1">
    <property type="nucleotide sequence ID" value="NZ_CP017448.1"/>
</dbReference>
<dbReference type="Pfam" id="PF00708">
    <property type="entry name" value="Acylphosphatase"/>
    <property type="match status" value="1"/>
</dbReference>
<dbReference type="InterPro" id="IPR001792">
    <property type="entry name" value="Acylphosphatase-like_dom"/>
</dbReference>
<dbReference type="PROSITE" id="PS00151">
    <property type="entry name" value="ACYLPHOSPHATASE_2"/>
    <property type="match status" value="1"/>
</dbReference>
<evidence type="ECO:0000259" key="8">
    <source>
        <dbReference type="PROSITE" id="PS51160"/>
    </source>
</evidence>
<dbReference type="Proteomes" id="UP000095342">
    <property type="component" value="Chromosome"/>
</dbReference>
<dbReference type="EMBL" id="CP017448">
    <property type="protein sequence ID" value="AOV17527.1"/>
    <property type="molecule type" value="Genomic_DNA"/>
</dbReference>